<comment type="function">
    <text evidence="9">Involved in targeting and insertion of nascent membrane proteins into the cytoplasmic membrane. Acts as a receptor for the complex formed by the signal recognition particle (SRP) and the ribosome-nascent chain (RNC).</text>
</comment>
<evidence type="ECO:0000256" key="2">
    <source>
        <dbReference type="ARBA" id="ARBA00022490"/>
    </source>
</evidence>
<dbReference type="GO" id="GO:0006614">
    <property type="term" value="P:SRP-dependent cotranslational protein targeting to membrane"/>
    <property type="evidence" value="ECO:0007669"/>
    <property type="project" value="InterPro"/>
</dbReference>
<dbReference type="PROSITE" id="PS00300">
    <property type="entry name" value="SRP54"/>
    <property type="match status" value="1"/>
</dbReference>
<dbReference type="HAMAP" id="MF_00920">
    <property type="entry name" value="FtsY"/>
    <property type="match status" value="1"/>
</dbReference>
<evidence type="ECO:0000256" key="9">
    <source>
        <dbReference type="HAMAP-Rule" id="MF_00920"/>
    </source>
</evidence>
<evidence type="ECO:0000256" key="5">
    <source>
        <dbReference type="ARBA" id="ARBA00023134"/>
    </source>
</evidence>
<evidence type="ECO:0000256" key="7">
    <source>
        <dbReference type="ARBA" id="ARBA00023170"/>
    </source>
</evidence>
<protein>
    <recommendedName>
        <fullName evidence="9">Signal recognition particle receptor FtsY</fullName>
        <shortName evidence="9">SRP receptor</shortName>
        <ecNumber evidence="9">3.6.5.4</ecNumber>
    </recommendedName>
</protein>
<dbReference type="AlphaFoldDB" id="A0A7V3VSL8"/>
<comment type="caution">
    <text evidence="11">The sequence shown here is derived from an EMBL/GenBank/DDBJ whole genome shotgun (WGS) entry which is preliminary data.</text>
</comment>
<keyword evidence="2 9" id="KW-0963">Cytoplasm</keyword>
<name>A0A7V3VSL8_9BACT</name>
<dbReference type="FunFam" id="3.40.50.300:FF:000053">
    <property type="entry name" value="Signal recognition particle receptor FtsY"/>
    <property type="match status" value="1"/>
</dbReference>
<gene>
    <name evidence="9 11" type="primary">ftsY</name>
    <name evidence="11" type="ORF">ENX73_03240</name>
</gene>
<dbReference type="CDD" id="cd17874">
    <property type="entry name" value="FtsY"/>
    <property type="match status" value="1"/>
</dbReference>
<evidence type="ECO:0000256" key="4">
    <source>
        <dbReference type="ARBA" id="ARBA00022801"/>
    </source>
</evidence>
<dbReference type="SUPFAM" id="SSF52540">
    <property type="entry name" value="P-loop containing nucleoside triphosphate hydrolases"/>
    <property type="match status" value="1"/>
</dbReference>
<organism evidence="11">
    <name type="scientific">Mesoaciditoga lauensis</name>
    <dbReference type="NCBI Taxonomy" id="1495039"/>
    <lineage>
        <taxon>Bacteria</taxon>
        <taxon>Thermotogati</taxon>
        <taxon>Thermotogota</taxon>
        <taxon>Thermotogae</taxon>
        <taxon>Mesoaciditogales</taxon>
        <taxon>Mesoaciditogaceae</taxon>
        <taxon>Mesoaciditoga</taxon>
    </lineage>
</organism>
<reference evidence="11" key="1">
    <citation type="journal article" date="2020" name="mSystems">
        <title>Genome- and Community-Level Interaction Insights into Carbon Utilization and Element Cycling Functions of Hydrothermarchaeota in Hydrothermal Sediment.</title>
        <authorList>
            <person name="Zhou Z."/>
            <person name="Liu Y."/>
            <person name="Xu W."/>
            <person name="Pan J."/>
            <person name="Luo Z.H."/>
            <person name="Li M."/>
        </authorList>
    </citation>
    <scope>NUCLEOTIDE SEQUENCE [LARGE SCALE GENOMIC DNA]</scope>
    <source>
        <strain evidence="11">SpSt-966</strain>
    </source>
</reference>
<dbReference type="GO" id="GO:0005737">
    <property type="term" value="C:cytoplasm"/>
    <property type="evidence" value="ECO:0007669"/>
    <property type="project" value="UniProtKB-SubCell"/>
</dbReference>
<dbReference type="SMART" id="SM00962">
    <property type="entry name" value="SRP54"/>
    <property type="match status" value="1"/>
</dbReference>
<dbReference type="InterPro" id="IPR036225">
    <property type="entry name" value="SRP/SRP_N"/>
</dbReference>
<keyword evidence="4 9" id="KW-0378">Hydrolase</keyword>
<dbReference type="GO" id="GO:0005047">
    <property type="term" value="F:signal recognition particle binding"/>
    <property type="evidence" value="ECO:0007669"/>
    <property type="project" value="TreeGrafter"/>
</dbReference>
<feature type="binding site" evidence="9">
    <location>
        <begin position="182"/>
        <end position="186"/>
    </location>
    <ligand>
        <name>GTP</name>
        <dbReference type="ChEBI" id="CHEBI:37565"/>
    </ligand>
</feature>
<dbReference type="InterPro" id="IPR042101">
    <property type="entry name" value="SRP54_N_sf"/>
</dbReference>
<dbReference type="Gene3D" id="1.20.120.140">
    <property type="entry name" value="Signal recognition particle SRP54, nucleotide-binding domain"/>
    <property type="match status" value="1"/>
</dbReference>
<dbReference type="Pfam" id="PF02881">
    <property type="entry name" value="SRP54_N"/>
    <property type="match status" value="1"/>
</dbReference>
<dbReference type="GO" id="GO:0003924">
    <property type="term" value="F:GTPase activity"/>
    <property type="evidence" value="ECO:0007669"/>
    <property type="project" value="UniProtKB-UniRule"/>
</dbReference>
<evidence type="ECO:0000256" key="8">
    <source>
        <dbReference type="ARBA" id="ARBA00048027"/>
    </source>
</evidence>
<evidence type="ECO:0000256" key="1">
    <source>
        <dbReference type="ARBA" id="ARBA00022475"/>
    </source>
</evidence>
<dbReference type="NCBIfam" id="TIGR00064">
    <property type="entry name" value="ftsY"/>
    <property type="match status" value="1"/>
</dbReference>
<dbReference type="InterPro" id="IPR027417">
    <property type="entry name" value="P-loop_NTPase"/>
</dbReference>
<evidence type="ECO:0000259" key="10">
    <source>
        <dbReference type="PROSITE" id="PS00300"/>
    </source>
</evidence>
<comment type="subunit">
    <text evidence="9">Part of the signal recognition particle protein translocation system, which is composed of SRP and FtsY.</text>
</comment>
<dbReference type="EC" id="3.6.5.4" evidence="9"/>
<dbReference type="InterPro" id="IPR004390">
    <property type="entry name" value="SR_rcpt_FtsY"/>
</dbReference>
<dbReference type="Gene3D" id="3.40.50.300">
    <property type="entry name" value="P-loop containing nucleotide triphosphate hydrolases"/>
    <property type="match status" value="1"/>
</dbReference>
<dbReference type="InterPro" id="IPR003593">
    <property type="entry name" value="AAA+_ATPase"/>
</dbReference>
<feature type="binding site" evidence="9">
    <location>
        <begin position="246"/>
        <end position="249"/>
    </location>
    <ligand>
        <name>GTP</name>
        <dbReference type="ChEBI" id="CHEBI:37565"/>
    </ligand>
</feature>
<keyword evidence="6 9" id="KW-0472">Membrane</keyword>
<dbReference type="SMART" id="SM00963">
    <property type="entry name" value="SRP54_N"/>
    <property type="match status" value="1"/>
</dbReference>
<proteinExistence type="inferred from homology"/>
<keyword evidence="7 9" id="KW-0675">Receptor</keyword>
<evidence type="ECO:0000313" key="11">
    <source>
        <dbReference type="EMBL" id="HGE75123.1"/>
    </source>
</evidence>
<sequence length="294" mass="32136">MGIFDFLKKGLQKTKEGFFGKALSLLKGGKLDKEKLEEIRELLLLSDIGTGTTDYIIENLKSSKIEDQTEALKFILMDLLGDDESLKFSQELPTVYTLIGVNGSGKTTTCGKLAYRFKNEGKRVVLGAGDTFRAAAVEQLKEWGKRVNVPVIAHQMGADAGAVAYDTVSHAIANDLDIAIIDTAGRLHTKDNLMRELEKIHKVIKKLQPDQPTEVLLVLDATIGQNAIQQARIFDKSAGLTGIVLTKLDGTAKGGMIFSIKKELGIPVKLIGVGEHPEDLKDFRASEFVDALLR</sequence>
<evidence type="ECO:0000256" key="6">
    <source>
        <dbReference type="ARBA" id="ARBA00023136"/>
    </source>
</evidence>
<evidence type="ECO:0000256" key="3">
    <source>
        <dbReference type="ARBA" id="ARBA00022741"/>
    </source>
</evidence>
<dbReference type="PANTHER" id="PTHR43134">
    <property type="entry name" value="SIGNAL RECOGNITION PARTICLE RECEPTOR SUBUNIT ALPHA"/>
    <property type="match status" value="1"/>
</dbReference>
<dbReference type="GO" id="GO:0005525">
    <property type="term" value="F:GTP binding"/>
    <property type="evidence" value="ECO:0007669"/>
    <property type="project" value="UniProtKB-UniRule"/>
</dbReference>
<accession>A0A7V3VSL8</accession>
<dbReference type="GO" id="GO:0005886">
    <property type="term" value="C:plasma membrane"/>
    <property type="evidence" value="ECO:0007669"/>
    <property type="project" value="UniProtKB-SubCell"/>
</dbReference>
<keyword evidence="1 9" id="KW-1003">Cell membrane</keyword>
<keyword evidence="5 9" id="KW-0342">GTP-binding</keyword>
<feature type="domain" description="SRP54-type proteins GTP-binding" evidence="10">
    <location>
        <begin position="267"/>
        <end position="280"/>
    </location>
</feature>
<dbReference type="PANTHER" id="PTHR43134:SF1">
    <property type="entry name" value="SIGNAL RECOGNITION PARTICLE RECEPTOR SUBUNIT ALPHA"/>
    <property type="match status" value="1"/>
</dbReference>
<keyword evidence="3 9" id="KW-0547">Nucleotide-binding</keyword>
<dbReference type="SMART" id="SM00382">
    <property type="entry name" value="AAA"/>
    <property type="match status" value="1"/>
</dbReference>
<dbReference type="Pfam" id="PF00448">
    <property type="entry name" value="SRP54"/>
    <property type="match status" value="1"/>
</dbReference>
<comment type="similarity">
    <text evidence="9">Belongs to the GTP-binding SRP family. FtsY subfamily.</text>
</comment>
<dbReference type="EMBL" id="DTPE01000134">
    <property type="protein sequence ID" value="HGE75123.1"/>
    <property type="molecule type" value="Genomic_DNA"/>
</dbReference>
<comment type="subcellular location">
    <subcellularLocation>
        <location evidence="9">Cell membrane</location>
        <topology evidence="9">Peripheral membrane protein</topology>
        <orientation evidence="9">Cytoplasmic side</orientation>
    </subcellularLocation>
    <subcellularLocation>
        <location evidence="9">Cytoplasm</location>
    </subcellularLocation>
</comment>
<comment type="catalytic activity">
    <reaction evidence="8 9">
        <text>GTP + H2O = GDP + phosphate + H(+)</text>
        <dbReference type="Rhea" id="RHEA:19669"/>
        <dbReference type="ChEBI" id="CHEBI:15377"/>
        <dbReference type="ChEBI" id="CHEBI:15378"/>
        <dbReference type="ChEBI" id="CHEBI:37565"/>
        <dbReference type="ChEBI" id="CHEBI:43474"/>
        <dbReference type="ChEBI" id="CHEBI:58189"/>
        <dbReference type="EC" id="3.6.5.4"/>
    </reaction>
</comment>
<dbReference type="InterPro" id="IPR000897">
    <property type="entry name" value="SRP54_GTPase_dom"/>
</dbReference>
<dbReference type="SUPFAM" id="SSF47364">
    <property type="entry name" value="Domain of the SRP/SRP receptor G-proteins"/>
    <property type="match status" value="1"/>
</dbReference>
<feature type="binding site" evidence="9">
    <location>
        <begin position="100"/>
        <end position="107"/>
    </location>
    <ligand>
        <name>GTP</name>
        <dbReference type="ChEBI" id="CHEBI:37565"/>
    </ligand>
</feature>
<dbReference type="InterPro" id="IPR013822">
    <property type="entry name" value="Signal_recog_particl_SRP54_hlx"/>
</dbReference>